<feature type="region of interest" description="Disordered" evidence="1">
    <location>
        <begin position="36"/>
        <end position="92"/>
    </location>
</feature>
<sequence>TTEQNRTTAYVYTCTNNILPSSSYLFMSTILTPPPTTNSAPSYTPSARAWSPHWPPRPASPAFRAGWTPLPRGSRSRRGSCPCRRSWPGRRR</sequence>
<evidence type="ECO:0000313" key="3">
    <source>
        <dbReference type="Proteomes" id="UP000053958"/>
    </source>
</evidence>
<comment type="caution">
    <text evidence="2">The sequence shown here is derived from an EMBL/GenBank/DDBJ whole genome shotgun (WGS) entry which is preliminary data.</text>
</comment>
<dbReference type="Proteomes" id="UP000053958">
    <property type="component" value="Unassembled WGS sequence"/>
</dbReference>
<gene>
    <name evidence="2" type="ORF">T310_9022</name>
</gene>
<dbReference type="AlphaFoldDB" id="A0A0F4YGD0"/>
<feature type="compositionally biased region" description="Polar residues" evidence="1">
    <location>
        <begin position="36"/>
        <end position="45"/>
    </location>
</feature>
<keyword evidence="3" id="KW-1185">Reference proteome</keyword>
<dbReference type="EMBL" id="LASV01000684">
    <property type="protein sequence ID" value="KKA17244.1"/>
    <property type="molecule type" value="Genomic_DNA"/>
</dbReference>
<feature type="non-terminal residue" evidence="2">
    <location>
        <position position="1"/>
    </location>
</feature>
<accession>A0A0F4YGD0</accession>
<protein>
    <submittedName>
        <fullName evidence="2">Uncharacterized protein</fullName>
    </submittedName>
</protein>
<dbReference type="RefSeq" id="XP_013323856.1">
    <property type="nucleotide sequence ID" value="XM_013468402.1"/>
</dbReference>
<evidence type="ECO:0000256" key="1">
    <source>
        <dbReference type="SAM" id="MobiDB-lite"/>
    </source>
</evidence>
<proteinExistence type="predicted"/>
<reference evidence="2 3" key="1">
    <citation type="submission" date="2015-04" db="EMBL/GenBank/DDBJ databases">
        <authorList>
            <person name="Heijne W.H."/>
            <person name="Fedorova N.D."/>
            <person name="Nierman W.C."/>
            <person name="Vollebregt A.W."/>
            <person name="Zhao Z."/>
            <person name="Wu L."/>
            <person name="Kumar M."/>
            <person name="Stam H."/>
            <person name="van den Berg M.A."/>
            <person name="Pel H.J."/>
        </authorList>
    </citation>
    <scope>NUCLEOTIDE SEQUENCE [LARGE SCALE GENOMIC DNA]</scope>
    <source>
        <strain evidence="2 3">CBS 393.64</strain>
    </source>
</reference>
<evidence type="ECO:0000313" key="2">
    <source>
        <dbReference type="EMBL" id="KKA17244.1"/>
    </source>
</evidence>
<dbReference type="GeneID" id="25321079"/>
<organism evidence="2 3">
    <name type="scientific">Rasamsonia emersonii (strain ATCC 16479 / CBS 393.64 / IMI 116815)</name>
    <dbReference type="NCBI Taxonomy" id="1408163"/>
    <lineage>
        <taxon>Eukaryota</taxon>
        <taxon>Fungi</taxon>
        <taxon>Dikarya</taxon>
        <taxon>Ascomycota</taxon>
        <taxon>Pezizomycotina</taxon>
        <taxon>Eurotiomycetes</taxon>
        <taxon>Eurotiomycetidae</taxon>
        <taxon>Eurotiales</taxon>
        <taxon>Trichocomaceae</taxon>
        <taxon>Rasamsonia</taxon>
    </lineage>
</organism>
<name>A0A0F4YGD0_RASE3</name>